<sequence length="115" mass="12251">MMFGVFAGLAVRALPELQEMAHHHGVCHHETPSDALVDGHDHGKTCDHDHTGDGNPHVPCHHHHDGCCGSPLNLSAEYFAAVSLSPPGGSLLGVGLHHDRMPDPPVFEEDAPPLI</sequence>
<organism evidence="1 2">
    <name type="scientific">Haloferula sargassicola</name>
    <dbReference type="NCBI Taxonomy" id="490096"/>
    <lineage>
        <taxon>Bacteria</taxon>
        <taxon>Pseudomonadati</taxon>
        <taxon>Verrucomicrobiota</taxon>
        <taxon>Verrucomicrobiia</taxon>
        <taxon>Verrucomicrobiales</taxon>
        <taxon>Verrucomicrobiaceae</taxon>
        <taxon>Haloferula</taxon>
    </lineage>
</organism>
<reference evidence="1 2" key="1">
    <citation type="submission" date="2024-02" db="EMBL/GenBank/DDBJ databases">
        <title>Haloferula sargassicola NBRC 104335.</title>
        <authorList>
            <person name="Ichikawa N."/>
            <person name="Katano-Makiyama Y."/>
            <person name="Hidaka K."/>
        </authorList>
    </citation>
    <scope>NUCLEOTIDE SEQUENCE [LARGE SCALE GENOMIC DNA]</scope>
    <source>
        <strain evidence="1 2">NBRC 104335</strain>
    </source>
</reference>
<keyword evidence="2" id="KW-1185">Reference proteome</keyword>
<comment type="caution">
    <text evidence="1">The sequence shown here is derived from an EMBL/GenBank/DDBJ whole genome shotgun (WGS) entry which is preliminary data.</text>
</comment>
<proteinExistence type="predicted"/>
<accession>A0ABP9UHW2</accession>
<name>A0ABP9UHW2_9BACT</name>
<evidence type="ECO:0000313" key="2">
    <source>
        <dbReference type="Proteomes" id="UP001476282"/>
    </source>
</evidence>
<dbReference type="EMBL" id="BAABRI010000002">
    <property type="protein sequence ID" value="GAA5481243.1"/>
    <property type="molecule type" value="Genomic_DNA"/>
</dbReference>
<gene>
    <name evidence="1" type="ORF">Hsar01_00450</name>
</gene>
<protein>
    <submittedName>
        <fullName evidence="1">Uncharacterized protein</fullName>
    </submittedName>
</protein>
<evidence type="ECO:0000313" key="1">
    <source>
        <dbReference type="EMBL" id="GAA5481243.1"/>
    </source>
</evidence>
<dbReference type="Proteomes" id="UP001476282">
    <property type="component" value="Unassembled WGS sequence"/>
</dbReference>